<evidence type="ECO:0000313" key="5">
    <source>
        <dbReference type="Proteomes" id="UP000244803"/>
    </source>
</evidence>
<dbReference type="SMART" id="SM00671">
    <property type="entry name" value="SEL1"/>
    <property type="match status" value="6"/>
</dbReference>
<gene>
    <name evidence="4" type="ORF">MACJ_003144</name>
</gene>
<reference evidence="4" key="1">
    <citation type="submission" date="2022-07" db="EMBL/GenBank/DDBJ databases">
        <title>Evaluation of T. orientalis genome assembly methods using nanopore sequencing and analysis of variation between genomes.</title>
        <authorList>
            <person name="Yam J."/>
            <person name="Micallef M.L."/>
            <person name="Liu M."/>
            <person name="Djordjevic S.P."/>
            <person name="Bogema D.R."/>
            <person name="Jenkins C."/>
        </authorList>
    </citation>
    <scope>NUCLEOTIDE SEQUENCE</scope>
    <source>
        <strain evidence="4">Fish Creek</strain>
    </source>
</reference>
<dbReference type="GO" id="GO:0036503">
    <property type="term" value="P:ERAD pathway"/>
    <property type="evidence" value="ECO:0007669"/>
    <property type="project" value="TreeGrafter"/>
</dbReference>
<dbReference type="Proteomes" id="UP000244803">
    <property type="component" value="Chromosome 4"/>
</dbReference>
<dbReference type="Gene3D" id="1.25.40.10">
    <property type="entry name" value="Tetratricopeptide repeat domain"/>
    <property type="match status" value="2"/>
</dbReference>
<keyword evidence="3" id="KW-0732">Signal</keyword>
<name>A0A976M7C9_THEOR</name>
<feature type="chain" id="PRO_5038138509" evidence="3">
    <location>
        <begin position="16"/>
        <end position="545"/>
    </location>
</feature>
<comment type="similarity">
    <text evidence="1">Belongs to the sel-1 family.</text>
</comment>
<dbReference type="PANTHER" id="PTHR11102">
    <property type="entry name" value="SEL-1-LIKE PROTEIN"/>
    <property type="match status" value="1"/>
</dbReference>
<dbReference type="GO" id="GO:0005789">
    <property type="term" value="C:endoplasmic reticulum membrane"/>
    <property type="evidence" value="ECO:0007669"/>
    <property type="project" value="TreeGrafter"/>
</dbReference>
<dbReference type="EMBL" id="CP056067">
    <property type="protein sequence ID" value="UKJ89890.2"/>
    <property type="molecule type" value="Genomic_DNA"/>
</dbReference>
<accession>A0A976M7C9</accession>
<feature type="region of interest" description="Disordered" evidence="2">
    <location>
        <begin position="175"/>
        <end position="197"/>
    </location>
</feature>
<dbReference type="OrthoDB" id="27934at2759"/>
<dbReference type="InterPro" id="IPR011990">
    <property type="entry name" value="TPR-like_helical_dom_sf"/>
</dbReference>
<dbReference type="Pfam" id="PF08238">
    <property type="entry name" value="Sel1"/>
    <property type="match status" value="6"/>
</dbReference>
<dbReference type="InterPro" id="IPR050767">
    <property type="entry name" value="Sel1_AlgK"/>
</dbReference>
<proteinExistence type="inferred from homology"/>
<dbReference type="SUPFAM" id="SSF81901">
    <property type="entry name" value="HCP-like"/>
    <property type="match status" value="2"/>
</dbReference>
<evidence type="ECO:0000256" key="1">
    <source>
        <dbReference type="ARBA" id="ARBA00038101"/>
    </source>
</evidence>
<evidence type="ECO:0000313" key="4">
    <source>
        <dbReference type="EMBL" id="UKJ89890.2"/>
    </source>
</evidence>
<evidence type="ECO:0000256" key="3">
    <source>
        <dbReference type="SAM" id="SignalP"/>
    </source>
</evidence>
<organism evidence="4 5">
    <name type="scientific">Theileria orientalis</name>
    <dbReference type="NCBI Taxonomy" id="68886"/>
    <lineage>
        <taxon>Eukaryota</taxon>
        <taxon>Sar</taxon>
        <taxon>Alveolata</taxon>
        <taxon>Apicomplexa</taxon>
        <taxon>Aconoidasida</taxon>
        <taxon>Piroplasmida</taxon>
        <taxon>Theileriidae</taxon>
        <taxon>Theileria</taxon>
    </lineage>
</organism>
<protein>
    <submittedName>
        <fullName evidence="4">Uncharacterized protein</fullName>
    </submittedName>
</protein>
<feature type="signal peptide" evidence="3">
    <location>
        <begin position="1"/>
        <end position="15"/>
    </location>
</feature>
<evidence type="ECO:0000256" key="2">
    <source>
        <dbReference type="SAM" id="MobiDB-lite"/>
    </source>
</evidence>
<dbReference type="PANTHER" id="PTHR11102:SF147">
    <property type="entry name" value="SEL1L ADAPTOR SUBUNIT OF ERAD E3 UBIQUITIN LIGASE"/>
    <property type="match status" value="1"/>
</dbReference>
<dbReference type="InterPro" id="IPR006597">
    <property type="entry name" value="Sel1-like"/>
</dbReference>
<sequence length="545" mass="62056">MYIILLLLFVNQINIFFSNNGVIGAENDGYKRYLIHTYDVAKASEYFSRSAEMGHPLSQYMMAFLHSFDVKNGPGLNKDRALKYLYDSAKAKYTPALLALAYHCLYHQTSPDVKYAIKLYKQVIKDDVSLYSKTIFGIDDLKVSKANVDKYKEAYKEYLSDTEYQYQKGFKRQGSKKKSDLNKNSACGTCKSPPEQSTETMNKVQKLMKQYENSPENLTPYLIELASMYINGIDVPKNYENAVKLLEKAVSLGSAEAANILGNIFMFGLDKPDEGNPIHVNRKLALSYFKMAALDHNAESLYFLAELVAAEALAKGTTYFYSQLEYSYKLYRLSADYGYPAAFLRCAQMLEEGLGIQRDLYKAVLDYKTLADHFYHNTSHYDGTFHCVMEGQFHEATIFSYLAAFSGIQSGQWNAAMLLKDKRCTIFNKNDVKTHLNNSLLQGDTDSLYYLAKLAESDGKGPLSQELYLNGFNSGDMRCIEPLIKGYSRTNLNKAIEMVEYKMYRDSIDLNNGNQPLVSNCYNKMSSKTTLAFLKMKKMLYNMFS</sequence>
<dbReference type="AlphaFoldDB" id="A0A976M7C9"/>